<dbReference type="PANTHER" id="PTHR34183">
    <property type="entry name" value="ENDOLYTIC PEPTIDOGLYCAN TRANSGLYCOSYLASE RLPA"/>
    <property type="match status" value="1"/>
</dbReference>
<feature type="compositionally biased region" description="Low complexity" evidence="1">
    <location>
        <begin position="32"/>
        <end position="45"/>
    </location>
</feature>
<feature type="compositionally biased region" description="Pro residues" evidence="1">
    <location>
        <begin position="284"/>
        <end position="296"/>
    </location>
</feature>
<name>A0A7W7K0K9_9SPHN</name>
<dbReference type="Pfam" id="PF05036">
    <property type="entry name" value="SPOR"/>
    <property type="match status" value="1"/>
</dbReference>
<feature type="domain" description="SPOR" evidence="3">
    <location>
        <begin position="290"/>
        <end position="367"/>
    </location>
</feature>
<reference evidence="4 5" key="1">
    <citation type="submission" date="2020-08" db="EMBL/GenBank/DDBJ databases">
        <title>Functional genomics of gut bacteria from endangered species of beetles.</title>
        <authorList>
            <person name="Carlos-Shanley C."/>
        </authorList>
    </citation>
    <scope>NUCLEOTIDE SEQUENCE [LARGE SCALE GENOMIC DNA]</scope>
    <source>
        <strain evidence="4 5">S00224</strain>
    </source>
</reference>
<evidence type="ECO:0000259" key="3">
    <source>
        <dbReference type="PROSITE" id="PS51724"/>
    </source>
</evidence>
<dbReference type="AlphaFoldDB" id="A0A7W7K0K9"/>
<sequence>MRSNASIFALTLTVVAVAPSHAHALQQRGSVAAQAYGGAQDAQSGETWRAADGTLRSRPAPPRPAAPEPEPQPQWSEPAPQASTPGASYAVPGTRSAPVQRQPQYQPPVQQQQAPADYADPTAGAQGPSGSSQPAPGETPRYDEIGYAGIRPVSGAADQAVVAVHRALPANSYVEVTSLDTGRTILVLVTGTDPGADHPIDLSAGAARLLGASGDTIGVRLRSVNPPAMDKAALQAGRPAGDRADAPQVLLTALRKRLPNRPSYAAAPSYAPPAYTPPRTAAPRPAPARTAPPPARPAANGRFIVQVAALSNAQRAQALAQSLGGFVKPGGGLHRVQLGPFATAGEADAARRRAAGAGYGDARVQAN</sequence>
<dbReference type="RefSeq" id="WP_184165886.1">
    <property type="nucleotide sequence ID" value="NZ_JACHLN010000002.1"/>
</dbReference>
<accession>A0A7W7K0K9</accession>
<dbReference type="Gene3D" id="3.30.70.1070">
    <property type="entry name" value="Sporulation related repeat"/>
    <property type="match status" value="1"/>
</dbReference>
<feature type="region of interest" description="Disordered" evidence="1">
    <location>
        <begin position="262"/>
        <end position="297"/>
    </location>
</feature>
<dbReference type="InterPro" id="IPR036680">
    <property type="entry name" value="SPOR-like_sf"/>
</dbReference>
<dbReference type="PROSITE" id="PS51724">
    <property type="entry name" value="SPOR"/>
    <property type="match status" value="1"/>
</dbReference>
<gene>
    <name evidence="4" type="ORF">HNP52_001868</name>
</gene>
<dbReference type="PANTHER" id="PTHR34183:SF8">
    <property type="entry name" value="ENDOLYTIC PEPTIDOGLYCAN TRANSGLYCOSYLASE RLPA-RELATED"/>
    <property type="match status" value="1"/>
</dbReference>
<dbReference type="SUPFAM" id="SSF110997">
    <property type="entry name" value="Sporulation related repeat"/>
    <property type="match status" value="1"/>
</dbReference>
<feature type="region of interest" description="Disordered" evidence="1">
    <location>
        <begin position="27"/>
        <end position="142"/>
    </location>
</feature>
<keyword evidence="2" id="KW-0732">Signal</keyword>
<feature type="compositionally biased region" description="Low complexity" evidence="1">
    <location>
        <begin position="97"/>
        <end position="121"/>
    </location>
</feature>
<feature type="signal peptide" evidence="2">
    <location>
        <begin position="1"/>
        <end position="24"/>
    </location>
</feature>
<organism evidence="4 5">
    <name type="scientific">Sphingomonas kyeonggiensis</name>
    <dbReference type="NCBI Taxonomy" id="1268553"/>
    <lineage>
        <taxon>Bacteria</taxon>
        <taxon>Pseudomonadati</taxon>
        <taxon>Pseudomonadota</taxon>
        <taxon>Alphaproteobacteria</taxon>
        <taxon>Sphingomonadales</taxon>
        <taxon>Sphingomonadaceae</taxon>
        <taxon>Sphingomonas</taxon>
    </lineage>
</organism>
<proteinExistence type="predicted"/>
<evidence type="ECO:0000313" key="4">
    <source>
        <dbReference type="EMBL" id="MBB4838799.1"/>
    </source>
</evidence>
<evidence type="ECO:0000313" key="5">
    <source>
        <dbReference type="Proteomes" id="UP000575241"/>
    </source>
</evidence>
<dbReference type="InterPro" id="IPR007730">
    <property type="entry name" value="SPOR-like_dom"/>
</dbReference>
<feature type="compositionally biased region" description="Pro residues" evidence="1">
    <location>
        <begin position="59"/>
        <end position="72"/>
    </location>
</feature>
<protein>
    <submittedName>
        <fullName evidence="4">Rare lipoprotein A</fullName>
    </submittedName>
</protein>
<feature type="compositionally biased region" description="Low complexity" evidence="1">
    <location>
        <begin position="73"/>
        <end position="83"/>
    </location>
</feature>
<dbReference type="GO" id="GO:0042834">
    <property type="term" value="F:peptidoglycan binding"/>
    <property type="evidence" value="ECO:0007669"/>
    <property type="project" value="InterPro"/>
</dbReference>
<keyword evidence="4" id="KW-0449">Lipoprotein</keyword>
<dbReference type="Gene3D" id="2.40.40.10">
    <property type="entry name" value="RlpA-like domain"/>
    <property type="match status" value="1"/>
</dbReference>
<feature type="chain" id="PRO_5030635904" evidence="2">
    <location>
        <begin position="25"/>
        <end position="367"/>
    </location>
</feature>
<dbReference type="Proteomes" id="UP000575241">
    <property type="component" value="Unassembled WGS sequence"/>
</dbReference>
<evidence type="ECO:0000256" key="2">
    <source>
        <dbReference type="SAM" id="SignalP"/>
    </source>
</evidence>
<keyword evidence="5" id="KW-1185">Reference proteome</keyword>
<comment type="caution">
    <text evidence="4">The sequence shown here is derived from an EMBL/GenBank/DDBJ whole genome shotgun (WGS) entry which is preliminary data.</text>
</comment>
<dbReference type="EMBL" id="JACHLN010000002">
    <property type="protein sequence ID" value="MBB4838799.1"/>
    <property type="molecule type" value="Genomic_DNA"/>
</dbReference>
<dbReference type="InterPro" id="IPR036908">
    <property type="entry name" value="RlpA-like_sf"/>
</dbReference>
<evidence type="ECO:0000256" key="1">
    <source>
        <dbReference type="SAM" id="MobiDB-lite"/>
    </source>
</evidence>